<proteinExistence type="inferred from homology"/>
<organism evidence="8 9">
    <name type="scientific">Barnesiella intestinihominis YIT 11860</name>
    <dbReference type="NCBI Taxonomy" id="742726"/>
    <lineage>
        <taxon>Bacteria</taxon>
        <taxon>Pseudomonadati</taxon>
        <taxon>Bacteroidota</taxon>
        <taxon>Bacteroidia</taxon>
        <taxon>Bacteroidales</taxon>
        <taxon>Barnesiellaceae</taxon>
        <taxon>Barnesiella</taxon>
    </lineage>
</organism>
<keyword evidence="9" id="KW-1185">Reference proteome</keyword>
<dbReference type="Gene3D" id="1.10.3470.10">
    <property type="entry name" value="ABC transporter involved in vitamin B12 uptake, BtuC"/>
    <property type="match status" value="1"/>
</dbReference>
<dbReference type="Proteomes" id="UP000006044">
    <property type="component" value="Unassembled WGS sequence"/>
</dbReference>
<keyword evidence="6" id="KW-0813">Transport</keyword>
<evidence type="ECO:0008006" key="10">
    <source>
        <dbReference type="Google" id="ProtNLM"/>
    </source>
</evidence>
<feature type="transmembrane region" description="Helical" evidence="7">
    <location>
        <begin position="195"/>
        <end position="212"/>
    </location>
</feature>
<feature type="transmembrane region" description="Helical" evidence="7">
    <location>
        <begin position="246"/>
        <end position="266"/>
    </location>
</feature>
<comment type="subcellular location">
    <subcellularLocation>
        <location evidence="6">Cell membrane</location>
        <topology evidence="6">Multi-pass membrane protein</topology>
    </subcellularLocation>
    <subcellularLocation>
        <location evidence="1">Membrane</location>
        <topology evidence="1">Multi-pass membrane protein</topology>
    </subcellularLocation>
</comment>
<keyword evidence="3 6" id="KW-0812">Transmembrane</keyword>
<evidence type="ECO:0000256" key="3">
    <source>
        <dbReference type="ARBA" id="ARBA00022692"/>
    </source>
</evidence>
<dbReference type="STRING" id="742726.HMPREF9448_00727"/>
<evidence type="ECO:0000256" key="5">
    <source>
        <dbReference type="ARBA" id="ARBA00023136"/>
    </source>
</evidence>
<dbReference type="GO" id="GO:0010043">
    <property type="term" value="P:response to zinc ion"/>
    <property type="evidence" value="ECO:0007669"/>
    <property type="project" value="TreeGrafter"/>
</dbReference>
<comment type="similarity">
    <text evidence="2 6">Belongs to the ABC-3 integral membrane protein family.</text>
</comment>
<reference evidence="8 9" key="1">
    <citation type="submission" date="2012-08" db="EMBL/GenBank/DDBJ databases">
        <title>The Genome Sequence of Barnesiella intestinihominis YIT 11860.</title>
        <authorList>
            <consortium name="The Broad Institute Genome Sequencing Platform"/>
            <person name="Earl A."/>
            <person name="Ward D."/>
            <person name="Feldgarden M."/>
            <person name="Gevers D."/>
            <person name="Morotomi M."/>
            <person name="Walker B."/>
            <person name="Young S.K."/>
            <person name="Zeng Q."/>
            <person name="Gargeya S."/>
            <person name="Fitzgerald M."/>
            <person name="Haas B."/>
            <person name="Abouelleil A."/>
            <person name="Alvarado L."/>
            <person name="Arachchi H.M."/>
            <person name="Berlin A.M."/>
            <person name="Chapman S.B."/>
            <person name="Goldberg J."/>
            <person name="Griggs A."/>
            <person name="Gujja S."/>
            <person name="Hansen M."/>
            <person name="Howarth C."/>
            <person name="Imamovic A."/>
            <person name="Larimer J."/>
            <person name="McCowen C."/>
            <person name="Montmayeur A."/>
            <person name="Murphy C."/>
            <person name="Neiman D."/>
            <person name="Pearson M."/>
            <person name="Priest M."/>
            <person name="Roberts A."/>
            <person name="Saif S."/>
            <person name="Shea T."/>
            <person name="Sisk P."/>
            <person name="Sykes S."/>
            <person name="Wortman J."/>
            <person name="Nusbaum C."/>
            <person name="Birren B."/>
        </authorList>
    </citation>
    <scope>NUCLEOTIDE SEQUENCE [LARGE SCALE GENOMIC DNA]</scope>
    <source>
        <strain evidence="8 9">YIT 11860</strain>
    </source>
</reference>
<evidence type="ECO:0000256" key="1">
    <source>
        <dbReference type="ARBA" id="ARBA00004141"/>
    </source>
</evidence>
<keyword evidence="5 7" id="KW-0472">Membrane</keyword>
<dbReference type="GO" id="GO:0043190">
    <property type="term" value="C:ATP-binding cassette (ABC) transporter complex"/>
    <property type="evidence" value="ECO:0007669"/>
    <property type="project" value="InterPro"/>
</dbReference>
<dbReference type="InterPro" id="IPR037294">
    <property type="entry name" value="ABC_BtuC-like"/>
</dbReference>
<sequence length="274" mass="30098">MIDILNYTFFQNALWAILLISITSAIIGTYIVARRMLFITGGITHASFGGLGVGYYLGINPTLSALVFAILSALGVEWLSRGKSVREDSAIAVVWALGMAIGIIFIFMTPGYTPGLTEFLFGNILTITRTDIFIFAAFASLLIFYTVLQYKTIVYTAFDADFAHTRGIKTRLVNYIMTFFVATAVVLTIRLVGIMLLISILSLPQMIAELFCHKFRNIVWLSGAINLLCGIGGLLLSYWLDVPAGATIVFTLIIAYFVVKIIASYLHSATGKKQ</sequence>
<comment type="caution">
    <text evidence="8">The sequence shown here is derived from an EMBL/GenBank/DDBJ whole genome shotgun (WGS) entry which is preliminary data.</text>
</comment>
<dbReference type="InterPro" id="IPR001626">
    <property type="entry name" value="ABC_TroCD"/>
</dbReference>
<feature type="transmembrane region" description="Helical" evidence="7">
    <location>
        <begin position="12"/>
        <end position="32"/>
    </location>
</feature>
<protein>
    <recommendedName>
        <fullName evidence="10">Zinc transport system permease</fullName>
    </recommendedName>
</protein>
<evidence type="ECO:0000256" key="6">
    <source>
        <dbReference type="RuleBase" id="RU003943"/>
    </source>
</evidence>
<evidence type="ECO:0000256" key="4">
    <source>
        <dbReference type="ARBA" id="ARBA00022989"/>
    </source>
</evidence>
<dbReference type="RefSeq" id="WP_008861222.1">
    <property type="nucleotide sequence ID" value="NZ_JH815203.1"/>
</dbReference>
<evidence type="ECO:0000256" key="7">
    <source>
        <dbReference type="SAM" id="Phobius"/>
    </source>
</evidence>
<dbReference type="AlphaFoldDB" id="K0XP72"/>
<dbReference type="GO" id="GO:0055085">
    <property type="term" value="P:transmembrane transport"/>
    <property type="evidence" value="ECO:0007669"/>
    <property type="project" value="InterPro"/>
</dbReference>
<feature type="transmembrane region" description="Helical" evidence="7">
    <location>
        <begin position="92"/>
        <end position="112"/>
    </location>
</feature>
<accession>K0XP72</accession>
<dbReference type="Pfam" id="PF00950">
    <property type="entry name" value="ABC-3"/>
    <property type="match status" value="1"/>
</dbReference>
<evidence type="ECO:0000256" key="2">
    <source>
        <dbReference type="ARBA" id="ARBA00008034"/>
    </source>
</evidence>
<gene>
    <name evidence="8" type="ORF">HMPREF9448_00727</name>
</gene>
<name>K0XP72_9BACT</name>
<dbReference type="EMBL" id="ADLE01000002">
    <property type="protein sequence ID" value="EJZ65640.1"/>
    <property type="molecule type" value="Genomic_DNA"/>
</dbReference>
<evidence type="ECO:0000313" key="9">
    <source>
        <dbReference type="Proteomes" id="UP000006044"/>
    </source>
</evidence>
<feature type="transmembrane region" description="Helical" evidence="7">
    <location>
        <begin position="132"/>
        <end position="151"/>
    </location>
</feature>
<dbReference type="HOGENOM" id="CLU_028808_3_0_10"/>
<dbReference type="SUPFAM" id="SSF81345">
    <property type="entry name" value="ABC transporter involved in vitamin B12 uptake, BtuC"/>
    <property type="match status" value="1"/>
</dbReference>
<feature type="transmembrane region" description="Helical" evidence="7">
    <location>
        <begin position="219"/>
        <end position="240"/>
    </location>
</feature>
<dbReference type="PANTHER" id="PTHR30477:SF18">
    <property type="entry name" value="METAL TRANSPORT SYSTEM MEMBRANE PROTEIN CT_417-RELATED"/>
    <property type="match status" value="1"/>
</dbReference>
<dbReference type="PANTHER" id="PTHR30477">
    <property type="entry name" value="ABC-TRANSPORTER METAL-BINDING PROTEIN"/>
    <property type="match status" value="1"/>
</dbReference>
<dbReference type="eggNOG" id="COG1108">
    <property type="taxonomic scope" value="Bacteria"/>
</dbReference>
<dbReference type="PATRIC" id="fig|742726.3.peg.776"/>
<feature type="transmembrane region" description="Helical" evidence="7">
    <location>
        <begin position="63"/>
        <end position="80"/>
    </location>
</feature>
<evidence type="ECO:0000313" key="8">
    <source>
        <dbReference type="EMBL" id="EJZ65640.1"/>
    </source>
</evidence>
<dbReference type="GeneID" id="77848054"/>
<feature type="transmembrane region" description="Helical" evidence="7">
    <location>
        <begin position="172"/>
        <end position="189"/>
    </location>
</feature>
<keyword evidence="4 7" id="KW-1133">Transmembrane helix</keyword>